<evidence type="ECO:0000313" key="3">
    <source>
        <dbReference type="Proteomes" id="UP000246661"/>
    </source>
</evidence>
<reference evidence="3" key="1">
    <citation type="submission" date="2018-05" db="EMBL/GenBank/DDBJ databases">
        <authorList>
            <person name="Klenk H.-P."/>
            <person name="Huntemann M."/>
            <person name="Clum A."/>
            <person name="Pillay M."/>
            <person name="Palaniappan K."/>
            <person name="Varghese N."/>
            <person name="Mikhailova N."/>
            <person name="Stamatis D."/>
            <person name="Reddy T."/>
            <person name="Daum C."/>
            <person name="Shapiro N."/>
            <person name="Ivanova N."/>
            <person name="Kyrpides N."/>
            <person name="Woyke T."/>
        </authorList>
    </citation>
    <scope>NUCLEOTIDE SEQUENCE [LARGE SCALE GENOMIC DNA]</scope>
    <source>
        <strain evidence="3">DSM 45417</strain>
    </source>
</reference>
<feature type="transmembrane region" description="Helical" evidence="1">
    <location>
        <begin position="60"/>
        <end position="78"/>
    </location>
</feature>
<dbReference type="InterPro" id="IPR021449">
    <property type="entry name" value="DUF3099"/>
</dbReference>
<proteinExistence type="predicted"/>
<dbReference type="RefSeq" id="WP_110007705.1">
    <property type="nucleotide sequence ID" value="NZ_QGTX01000001.1"/>
</dbReference>
<dbReference type="AlphaFoldDB" id="A0A317QJT5"/>
<keyword evidence="1" id="KW-0812">Transmembrane</keyword>
<evidence type="ECO:0000313" key="2">
    <source>
        <dbReference type="EMBL" id="PWW23612.1"/>
    </source>
</evidence>
<comment type="caution">
    <text evidence="2">The sequence shown here is derived from an EMBL/GenBank/DDBJ whole genome shotgun (WGS) entry which is preliminary data.</text>
</comment>
<keyword evidence="3" id="KW-1185">Reference proteome</keyword>
<dbReference type="EMBL" id="QGTX01000001">
    <property type="protein sequence ID" value="PWW23612.1"/>
    <property type="molecule type" value="Genomic_DNA"/>
</dbReference>
<dbReference type="Pfam" id="PF11298">
    <property type="entry name" value="DUF3099"/>
    <property type="match status" value="1"/>
</dbReference>
<organism evidence="2 3">
    <name type="scientific">Geodermatophilus normandii</name>
    <dbReference type="NCBI Taxonomy" id="1137989"/>
    <lineage>
        <taxon>Bacteria</taxon>
        <taxon>Bacillati</taxon>
        <taxon>Actinomycetota</taxon>
        <taxon>Actinomycetes</taxon>
        <taxon>Geodermatophilales</taxon>
        <taxon>Geodermatophilaceae</taxon>
        <taxon>Geodermatophilus</taxon>
    </lineage>
</organism>
<keyword evidence="1" id="KW-1133">Transmembrane helix</keyword>
<protein>
    <recommendedName>
        <fullName evidence="4">DUF3099 domain-containing protein</fullName>
    </recommendedName>
</protein>
<dbReference type="Proteomes" id="UP000246661">
    <property type="component" value="Unassembled WGS sequence"/>
</dbReference>
<gene>
    <name evidence="2" type="ORF">JD79_02787</name>
</gene>
<evidence type="ECO:0008006" key="4">
    <source>
        <dbReference type="Google" id="ProtNLM"/>
    </source>
</evidence>
<accession>A0A317QJT5</accession>
<evidence type="ECO:0000256" key="1">
    <source>
        <dbReference type="SAM" id="Phobius"/>
    </source>
</evidence>
<name>A0A317QJT5_9ACTN</name>
<sequence length="120" mass="13430">MASSQQSARPRRSEPVLITQAEPSLAEQHAARKKRYVMTMAVRGVSLVLATVFYQTVWLMIIFAVLGTVLPWIAVVMANDRPPKKKLDTHRYLAPRPDHILDDPARRRRAIEGGGTVIDG</sequence>
<keyword evidence="1" id="KW-0472">Membrane</keyword>
<dbReference type="OrthoDB" id="5188998at2"/>